<evidence type="ECO:0000313" key="2">
    <source>
        <dbReference type="Proteomes" id="UP000494165"/>
    </source>
</evidence>
<name>A0A8S1DBM0_9INSE</name>
<keyword evidence="2" id="KW-1185">Reference proteome</keyword>
<dbReference type="Proteomes" id="UP000494165">
    <property type="component" value="Unassembled WGS sequence"/>
</dbReference>
<comment type="caution">
    <text evidence="1">The sequence shown here is derived from an EMBL/GenBank/DDBJ whole genome shotgun (WGS) entry which is preliminary data.</text>
</comment>
<proteinExistence type="predicted"/>
<sequence>MLMKFYRTCIGDDQFSPHVTRVAKTSEIHPLDPAAVFPVPRVWRLYFVHNPQLACSLNWINFRDQTVLAYTAAREAPFACLAHMFNETRVPQKQLCVTTTHQQVIVLFMTLIQGDTAAVE</sequence>
<reference evidence="1 2" key="1">
    <citation type="submission" date="2020-04" db="EMBL/GenBank/DDBJ databases">
        <authorList>
            <person name="Alioto T."/>
            <person name="Alioto T."/>
            <person name="Gomez Garrido J."/>
        </authorList>
    </citation>
    <scope>NUCLEOTIDE SEQUENCE [LARGE SCALE GENOMIC DNA]</scope>
</reference>
<accession>A0A8S1DBM0</accession>
<evidence type="ECO:0000313" key="1">
    <source>
        <dbReference type="EMBL" id="CAB3380024.1"/>
    </source>
</evidence>
<protein>
    <submittedName>
        <fullName evidence="1">Uncharacterized protein</fullName>
    </submittedName>
</protein>
<dbReference type="EMBL" id="CADEPI010000199">
    <property type="protein sequence ID" value="CAB3380024.1"/>
    <property type="molecule type" value="Genomic_DNA"/>
</dbReference>
<dbReference type="AlphaFoldDB" id="A0A8S1DBM0"/>
<organism evidence="1 2">
    <name type="scientific">Cloeon dipterum</name>
    <dbReference type="NCBI Taxonomy" id="197152"/>
    <lineage>
        <taxon>Eukaryota</taxon>
        <taxon>Metazoa</taxon>
        <taxon>Ecdysozoa</taxon>
        <taxon>Arthropoda</taxon>
        <taxon>Hexapoda</taxon>
        <taxon>Insecta</taxon>
        <taxon>Pterygota</taxon>
        <taxon>Palaeoptera</taxon>
        <taxon>Ephemeroptera</taxon>
        <taxon>Pisciforma</taxon>
        <taxon>Baetidae</taxon>
        <taxon>Cloeon</taxon>
    </lineage>
</organism>
<gene>
    <name evidence="1" type="ORF">CLODIP_2_CD02866</name>
</gene>